<dbReference type="RefSeq" id="WP_220150676.1">
    <property type="nucleotide sequence ID" value="NZ_QNSA01000001.1"/>
</dbReference>
<proteinExistence type="predicted"/>
<name>A0A368VFD1_MARNT</name>
<gene>
    <name evidence="2" type="ORF">DET51_10137</name>
    <name evidence="1" type="ORF">DET64_10137</name>
</gene>
<evidence type="ECO:0000313" key="4">
    <source>
        <dbReference type="Proteomes" id="UP000253065"/>
    </source>
</evidence>
<organism evidence="2 3">
    <name type="scientific">Marinobacter nauticus</name>
    <name type="common">Marinobacter hydrocarbonoclasticus</name>
    <name type="synonym">Marinobacter aquaeolei</name>
    <dbReference type="NCBI Taxonomy" id="2743"/>
    <lineage>
        <taxon>Bacteria</taxon>
        <taxon>Pseudomonadati</taxon>
        <taxon>Pseudomonadota</taxon>
        <taxon>Gammaproteobacteria</taxon>
        <taxon>Pseudomonadales</taxon>
        <taxon>Marinobacteraceae</taxon>
        <taxon>Marinobacter</taxon>
    </lineage>
</organism>
<dbReference type="AlphaFoldDB" id="A0A368VFD1"/>
<dbReference type="Proteomes" id="UP000253065">
    <property type="component" value="Unassembled WGS sequence"/>
</dbReference>
<protein>
    <submittedName>
        <fullName evidence="2">Uncharacterized protein</fullName>
    </submittedName>
</protein>
<evidence type="ECO:0000313" key="3">
    <source>
        <dbReference type="Proteomes" id="UP000252795"/>
    </source>
</evidence>
<reference evidence="2 3" key="1">
    <citation type="submission" date="2018-07" db="EMBL/GenBank/DDBJ databases">
        <title>Freshwater and sediment microbial communities from various areas in North America, analyzing microbe dynamics in response to fracking.</title>
        <authorList>
            <person name="Lamendella R."/>
        </authorList>
    </citation>
    <scope>NUCLEOTIDE SEQUENCE [LARGE SCALE GENOMIC DNA]</scope>
    <source>
        <strain evidence="2 3">114E</strain>
        <strain evidence="1 4">114E_o</strain>
    </source>
</reference>
<dbReference type="Proteomes" id="UP000252795">
    <property type="component" value="Unassembled WGS sequence"/>
</dbReference>
<evidence type="ECO:0000313" key="2">
    <source>
        <dbReference type="EMBL" id="RCW37701.1"/>
    </source>
</evidence>
<evidence type="ECO:0000313" key="1">
    <source>
        <dbReference type="EMBL" id="RBP76854.1"/>
    </source>
</evidence>
<dbReference type="EMBL" id="QPJB01000001">
    <property type="protein sequence ID" value="RCW37701.1"/>
    <property type="molecule type" value="Genomic_DNA"/>
</dbReference>
<keyword evidence="4" id="KW-1185">Reference proteome</keyword>
<accession>A0A368VFD1</accession>
<sequence>MPLILVFALLLVVFALFRFGIIVLDRQVFGFQVNPILRRGKIRNIREYKIVHNYIEMLFERDPDLFNESPDTARLNTLMNAYDSENS</sequence>
<comment type="caution">
    <text evidence="2">The sequence shown here is derived from an EMBL/GenBank/DDBJ whole genome shotgun (WGS) entry which is preliminary data.</text>
</comment>
<dbReference type="EMBL" id="QNSA01000001">
    <property type="protein sequence ID" value="RBP76854.1"/>
    <property type="molecule type" value="Genomic_DNA"/>
</dbReference>